<evidence type="ECO:0000313" key="10">
    <source>
        <dbReference type="EMBL" id="KAF1831396.1"/>
    </source>
</evidence>
<organism evidence="10 11">
    <name type="scientific">Decorospora gaudefroyi</name>
    <dbReference type="NCBI Taxonomy" id="184978"/>
    <lineage>
        <taxon>Eukaryota</taxon>
        <taxon>Fungi</taxon>
        <taxon>Dikarya</taxon>
        <taxon>Ascomycota</taxon>
        <taxon>Pezizomycotina</taxon>
        <taxon>Dothideomycetes</taxon>
        <taxon>Pleosporomycetidae</taxon>
        <taxon>Pleosporales</taxon>
        <taxon>Pleosporineae</taxon>
        <taxon>Pleosporaceae</taxon>
        <taxon>Decorospora</taxon>
    </lineage>
</organism>
<feature type="compositionally biased region" description="Basic and acidic residues" evidence="8">
    <location>
        <begin position="247"/>
        <end position="260"/>
    </location>
</feature>
<dbReference type="PANTHER" id="PTHR11811">
    <property type="entry name" value="6-PHOSPHOGLUCONATE DEHYDROGENASE"/>
    <property type="match status" value="1"/>
</dbReference>
<dbReference type="PIRSF" id="PIRSF000109">
    <property type="entry name" value="6PGD"/>
    <property type="match status" value="1"/>
</dbReference>
<evidence type="ECO:0000256" key="5">
    <source>
        <dbReference type="ARBA" id="ARBA00023064"/>
    </source>
</evidence>
<accession>A0A6A5K5N4</accession>
<comment type="similarity">
    <text evidence="2">Belongs to the 6-phosphogluconate dehydrogenase family.</text>
</comment>
<dbReference type="EC" id="1.1.1.44" evidence="3"/>
<dbReference type="SUPFAM" id="SSF48179">
    <property type="entry name" value="6-phosphogluconate dehydrogenase C-terminal domain-like"/>
    <property type="match status" value="1"/>
</dbReference>
<keyword evidence="4" id="KW-0560">Oxidoreductase</keyword>
<dbReference type="SUPFAM" id="SSF51735">
    <property type="entry name" value="NAD(P)-binding Rossmann-fold domains"/>
    <property type="match status" value="1"/>
</dbReference>
<evidence type="ECO:0000256" key="6">
    <source>
        <dbReference type="ARBA" id="ARBA00023126"/>
    </source>
</evidence>
<dbReference type="GO" id="GO:0050661">
    <property type="term" value="F:NADP binding"/>
    <property type="evidence" value="ECO:0007669"/>
    <property type="project" value="InterPro"/>
</dbReference>
<evidence type="ECO:0000256" key="1">
    <source>
        <dbReference type="ARBA" id="ARBA00004874"/>
    </source>
</evidence>
<dbReference type="InterPro" id="IPR006114">
    <property type="entry name" value="6PGDH_C"/>
</dbReference>
<feature type="region of interest" description="Disordered" evidence="8">
    <location>
        <begin position="247"/>
        <end position="269"/>
    </location>
</feature>
<keyword evidence="11" id="KW-1185">Reference proteome</keyword>
<dbReference type="InterPro" id="IPR006113">
    <property type="entry name" value="6PGDH_Gnd/GntZ"/>
</dbReference>
<feature type="active site" description="Proton acceptor" evidence="7">
    <location>
        <position position="188"/>
    </location>
</feature>
<dbReference type="GO" id="GO:0019521">
    <property type="term" value="P:D-gluconate metabolic process"/>
    <property type="evidence" value="ECO:0007669"/>
    <property type="project" value="UniProtKB-KW"/>
</dbReference>
<comment type="pathway">
    <text evidence="1">Carbohydrate degradation; pentose phosphate pathway; D-ribulose 5-phosphate from D-glucose 6-phosphate (oxidative stage): step 3/3.</text>
</comment>
<evidence type="ECO:0000256" key="2">
    <source>
        <dbReference type="ARBA" id="ARBA00008419"/>
    </source>
</evidence>
<dbReference type="OrthoDB" id="434986at2759"/>
<gene>
    <name evidence="10" type="ORF">BDW02DRAFT_572077</name>
</gene>
<keyword evidence="5" id="KW-0311">Gluconate utilization</keyword>
<evidence type="ECO:0000313" key="11">
    <source>
        <dbReference type="Proteomes" id="UP000800040"/>
    </source>
</evidence>
<keyword evidence="6" id="KW-0570">Pentose shunt</keyword>
<dbReference type="InterPro" id="IPR036291">
    <property type="entry name" value="NAD(P)-bd_dom_sf"/>
</dbReference>
<dbReference type="InterPro" id="IPR013328">
    <property type="entry name" value="6PGD_dom2"/>
</dbReference>
<dbReference type="PRINTS" id="PR00076">
    <property type="entry name" value="6PGDHDRGNASE"/>
</dbReference>
<dbReference type="GO" id="GO:0006098">
    <property type="term" value="P:pentose-phosphate shunt"/>
    <property type="evidence" value="ECO:0007669"/>
    <property type="project" value="UniProtKB-UniPathway"/>
</dbReference>
<evidence type="ECO:0000256" key="3">
    <source>
        <dbReference type="ARBA" id="ARBA00013011"/>
    </source>
</evidence>
<evidence type="ECO:0000256" key="4">
    <source>
        <dbReference type="ARBA" id="ARBA00023002"/>
    </source>
</evidence>
<dbReference type="FunFam" id="3.40.50.720:FF:000634">
    <property type="entry name" value="6-phosphogluconate dehydrogenase, decarboxylating"/>
    <property type="match status" value="1"/>
</dbReference>
<evidence type="ECO:0000259" key="9">
    <source>
        <dbReference type="SMART" id="SM01350"/>
    </source>
</evidence>
<dbReference type="Proteomes" id="UP000800040">
    <property type="component" value="Unassembled WGS sequence"/>
</dbReference>
<feature type="domain" description="6-phosphogluconate dehydrogenase C-terminal" evidence="9">
    <location>
        <begin position="184"/>
        <end position="511"/>
    </location>
</feature>
<dbReference type="InterPro" id="IPR008927">
    <property type="entry name" value="6-PGluconate_DH-like_C_sf"/>
</dbReference>
<reference evidence="10" key="1">
    <citation type="submission" date="2020-01" db="EMBL/GenBank/DDBJ databases">
        <authorList>
            <consortium name="DOE Joint Genome Institute"/>
            <person name="Haridas S."/>
            <person name="Albert R."/>
            <person name="Binder M."/>
            <person name="Bloem J."/>
            <person name="Labutti K."/>
            <person name="Salamov A."/>
            <person name="Andreopoulos B."/>
            <person name="Baker S.E."/>
            <person name="Barry K."/>
            <person name="Bills G."/>
            <person name="Bluhm B.H."/>
            <person name="Cannon C."/>
            <person name="Castanera R."/>
            <person name="Culley D.E."/>
            <person name="Daum C."/>
            <person name="Ezra D."/>
            <person name="Gonzalez J.B."/>
            <person name="Henrissat B."/>
            <person name="Kuo A."/>
            <person name="Liang C."/>
            <person name="Lipzen A."/>
            <person name="Lutzoni F."/>
            <person name="Magnuson J."/>
            <person name="Mondo S."/>
            <person name="Nolan M."/>
            <person name="Ohm R."/>
            <person name="Pangilinan J."/>
            <person name="Park H.-J."/>
            <person name="Ramirez L."/>
            <person name="Alfaro M."/>
            <person name="Sun H."/>
            <person name="Tritt A."/>
            <person name="Yoshinaga Y."/>
            <person name="Zwiers L.-H."/>
            <person name="Turgeon B.G."/>
            <person name="Goodwin S.B."/>
            <person name="Spatafora J.W."/>
            <person name="Crous P.W."/>
            <person name="Grigoriev I.V."/>
        </authorList>
    </citation>
    <scope>NUCLEOTIDE SEQUENCE</scope>
    <source>
        <strain evidence="10">P77</strain>
    </source>
</reference>
<dbReference type="AlphaFoldDB" id="A0A6A5K5N4"/>
<name>A0A6A5K5N4_9PLEO</name>
<evidence type="ECO:0000256" key="7">
    <source>
        <dbReference type="PIRSR" id="PIRSR000109-1"/>
    </source>
</evidence>
<feature type="active site" description="Proton donor" evidence="7">
    <location>
        <position position="195"/>
    </location>
</feature>
<dbReference type="InterPro" id="IPR006183">
    <property type="entry name" value="Pgluconate_DH"/>
</dbReference>
<dbReference type="Gene3D" id="1.10.1040.10">
    <property type="entry name" value="N-(1-d-carboxylethyl)-l-norvaline Dehydrogenase, domain 2"/>
    <property type="match status" value="1"/>
</dbReference>
<dbReference type="UniPathway" id="UPA00115">
    <property type="reaction ID" value="UER00410"/>
</dbReference>
<dbReference type="EMBL" id="ML975365">
    <property type="protein sequence ID" value="KAF1831396.1"/>
    <property type="molecule type" value="Genomic_DNA"/>
</dbReference>
<dbReference type="GO" id="GO:0004616">
    <property type="term" value="F:phosphogluconate dehydrogenase (decarboxylating) activity"/>
    <property type="evidence" value="ECO:0007669"/>
    <property type="project" value="UniProtKB-EC"/>
</dbReference>
<dbReference type="Pfam" id="PF03446">
    <property type="entry name" value="NAD_binding_2"/>
    <property type="match status" value="1"/>
</dbReference>
<dbReference type="Gene3D" id="3.40.50.720">
    <property type="entry name" value="NAD(P)-binding Rossmann-like Domain"/>
    <property type="match status" value="1"/>
</dbReference>
<dbReference type="SMART" id="SM01350">
    <property type="entry name" value="6PGD"/>
    <property type="match status" value="1"/>
</dbReference>
<protein>
    <recommendedName>
        <fullName evidence="3">phosphogluconate dehydrogenase (NADP(+)-dependent, decarboxylating)</fullName>
        <ecNumber evidence="3">1.1.1.44</ecNumber>
    </recommendedName>
</protein>
<dbReference type="InterPro" id="IPR006115">
    <property type="entry name" value="6PGDH_NADP-bd"/>
</dbReference>
<evidence type="ECO:0000256" key="8">
    <source>
        <dbReference type="SAM" id="MobiDB-lite"/>
    </source>
</evidence>
<sequence length="524" mass="57687">MSEFTNIAMIGCGSMGGGMALLFAEDGVNVSLSDPSEDAMDAVIQKAENQGYNGRVHKYTDYTSLCKSLSSPRLVVFSLPHGHVGDKVLEGLTPHLSKGDIILDCGNEHWQNTENRQEKAQESGIRYIGCGVSGGYQAARAGPSMCPGGDSSALKEVMPLLEKVAAKDKEEKPCVGPIGKAGSGHYVKMIHNGIEHGMMSAICEAWGVMRKMGMEYEEIGDVFSNWNSQGELRGTFLVSIGADLSYKRDSSDQSDQKSDRQPNQGRKHPPLVISQVLDKVVQDVTGEEGTGVWSNREAIELHVPAFTLNVSHALRLASAFRGDRERAHKAHDGGFPPVELNISDKQAFIEDLRKATYASCLASYIQGMNIIAKADQKNKWEIDYSQVWQIWRAGCIIQADYISDEILAPILKSHPSSDDLNLNFSSRVAKDVKNCFPALRRVVAKAVETDQVVPAISTTLEYFKVASGTDLPTAFYEAELDYFGSHMLDKKGDDDDNVKKPMEGKYHFEWKPATSQKEQYGKNY</sequence>
<proteinExistence type="inferred from homology"/>
<dbReference type="Pfam" id="PF00393">
    <property type="entry name" value="6PGD"/>
    <property type="match status" value="1"/>
</dbReference>